<dbReference type="InterPro" id="IPR027417">
    <property type="entry name" value="P-loop_NTPase"/>
</dbReference>
<evidence type="ECO:0000313" key="7">
    <source>
        <dbReference type="Proteomes" id="UP001190700"/>
    </source>
</evidence>
<comment type="caution">
    <text evidence="6">The sequence shown here is derived from an EMBL/GenBank/DDBJ whole genome shotgun (WGS) entry which is preliminary data.</text>
</comment>
<proteinExistence type="predicted"/>
<dbReference type="InterPro" id="IPR050836">
    <property type="entry name" value="SDS22/Internalin_LRR"/>
</dbReference>
<dbReference type="SMART" id="SM00015">
    <property type="entry name" value="IQ"/>
    <property type="match status" value="4"/>
</dbReference>
<feature type="region of interest" description="Disordered" evidence="5">
    <location>
        <begin position="277"/>
        <end position="347"/>
    </location>
</feature>
<gene>
    <name evidence="6" type="ORF">CYMTET_37108</name>
</gene>
<evidence type="ECO:0000256" key="2">
    <source>
        <dbReference type="ARBA" id="ARBA00022614"/>
    </source>
</evidence>
<keyword evidence="2" id="KW-0433">Leucine-rich repeat</keyword>
<feature type="region of interest" description="Disordered" evidence="5">
    <location>
        <begin position="656"/>
        <end position="725"/>
    </location>
</feature>
<feature type="coiled-coil region" evidence="4">
    <location>
        <begin position="447"/>
        <end position="481"/>
    </location>
</feature>
<dbReference type="CDD" id="cd23767">
    <property type="entry name" value="IQCD"/>
    <property type="match status" value="1"/>
</dbReference>
<dbReference type="PROSITE" id="PS51450">
    <property type="entry name" value="LRR"/>
    <property type="match status" value="2"/>
</dbReference>
<dbReference type="AlphaFoldDB" id="A0AAE0CEM1"/>
<dbReference type="InterPro" id="IPR032675">
    <property type="entry name" value="LRR_dom_sf"/>
</dbReference>
<feature type="compositionally biased region" description="Basic and acidic residues" evidence="5">
    <location>
        <begin position="277"/>
        <end position="291"/>
    </location>
</feature>
<feature type="compositionally biased region" description="Basic and acidic residues" evidence="5">
    <location>
        <begin position="333"/>
        <end position="344"/>
    </location>
</feature>
<name>A0AAE0CEM1_9CHLO</name>
<feature type="compositionally biased region" description="Polar residues" evidence="5">
    <location>
        <begin position="666"/>
        <end position="711"/>
    </location>
</feature>
<keyword evidence="3" id="KW-0677">Repeat</keyword>
<organism evidence="6 7">
    <name type="scientific">Cymbomonas tetramitiformis</name>
    <dbReference type="NCBI Taxonomy" id="36881"/>
    <lineage>
        <taxon>Eukaryota</taxon>
        <taxon>Viridiplantae</taxon>
        <taxon>Chlorophyta</taxon>
        <taxon>Pyramimonadophyceae</taxon>
        <taxon>Pyramimonadales</taxon>
        <taxon>Pyramimonadaceae</taxon>
        <taxon>Cymbomonas</taxon>
    </lineage>
</organism>
<dbReference type="PANTHER" id="PTHR46652">
    <property type="entry name" value="LEUCINE-RICH REPEAT AND IQ DOMAIN-CONTAINING PROTEIN 1-RELATED"/>
    <property type="match status" value="1"/>
</dbReference>
<comment type="subcellular location">
    <subcellularLocation>
        <location evidence="1">Cytoplasm</location>
        <location evidence="1">Cytoskeleton</location>
        <location evidence="1">Cilium axoneme</location>
    </subcellularLocation>
</comment>
<evidence type="ECO:0000256" key="3">
    <source>
        <dbReference type="ARBA" id="ARBA00022737"/>
    </source>
</evidence>
<accession>A0AAE0CEM1</accession>
<dbReference type="Gene3D" id="6.10.220.10">
    <property type="match status" value="1"/>
</dbReference>
<dbReference type="InterPro" id="IPR003591">
    <property type="entry name" value="Leu-rich_rpt_typical-subtyp"/>
</dbReference>
<dbReference type="Gene3D" id="3.80.10.10">
    <property type="entry name" value="Ribonuclease Inhibitor"/>
    <property type="match status" value="2"/>
</dbReference>
<keyword evidence="7" id="KW-1185">Reference proteome</keyword>
<dbReference type="PANTHER" id="PTHR46652:SF8">
    <property type="entry name" value="LEUCINE RICH REPEAT CONTAINING 23"/>
    <property type="match status" value="1"/>
</dbReference>
<evidence type="ECO:0000256" key="1">
    <source>
        <dbReference type="ARBA" id="ARBA00004430"/>
    </source>
</evidence>
<dbReference type="Pfam" id="PF00612">
    <property type="entry name" value="IQ"/>
    <property type="match status" value="4"/>
</dbReference>
<dbReference type="InterPro" id="IPR001611">
    <property type="entry name" value="Leu-rich_rpt"/>
</dbReference>
<dbReference type="InterPro" id="IPR000048">
    <property type="entry name" value="IQ_motif_EF-hand-BS"/>
</dbReference>
<dbReference type="SUPFAM" id="SSF52058">
    <property type="entry name" value="L domain-like"/>
    <property type="match status" value="1"/>
</dbReference>
<keyword evidence="4" id="KW-0175">Coiled coil</keyword>
<sequence>MSYGSEEAPDELILADSGLHRFPNLQSYAHLQKLVVSHNRILKIEGLEAVPLLRDLRMEHNRVAKLDGVSSLHYLRSLNAAHNSLVRLDGLEKCDSLQLVNFHNNVLSSTDGLQRLTSLTSVDLSHNNLASLPVVALSPKLVHLDVSHNLIGTLQSAPSSLPSSLQALFIANNELEDILELKYMTGCVRLMELEIKGNSCISVASEVGFDHRPLVGFLLPRLRRLDGEAVKEAAWSKSCNRLFCDNRGLLSEQLLQLLDGSSSAQLVAYLRHQCPAKEPKPREIADADRGKRAAAAPSSREGGRGGLMSASSSFLLPGPGRTAASARPSSRTHASERGSARADLRPQGGSALHFDRAALLIQRVARGFLTRRRQAMYVERHRAAVLLQAQWRGYHVRRADVMGICAYMRRRASHTTAASRNGSAAVGGVVHGGKAGKDMIHDSGGQIQGLKESVKDLTGQVQGLMARLDKTEESRAVLESALRCVWDENANLRMWRATVEAKEQRRAATLIQRRWRGWRCRHVYTVIRMKRARDKAHRQRKAVTIQRFARGWLCRRRLPLQMQAERENEALKAKALRFAKWRRSVDKAAHSRQIHQLQSDMLCASTEMAAMRKELHDMRRYVIRIAAGAGTSQPPTAQDLQNPSVQQLVLEEPTAMAFRSPPPGPSQHSGNSSPTATPRSKAPSSYATMNRRPSLTSTASSKSGAVPSTRNPLGPPPNTAVQWQR</sequence>
<dbReference type="SUPFAM" id="SSF52540">
    <property type="entry name" value="P-loop containing nucleoside triphosphate hydrolases"/>
    <property type="match status" value="2"/>
</dbReference>
<dbReference type="SMART" id="SM00369">
    <property type="entry name" value="LRR_TYP"/>
    <property type="match status" value="2"/>
</dbReference>
<dbReference type="EMBL" id="LGRX02024704">
    <property type="protein sequence ID" value="KAK3253648.1"/>
    <property type="molecule type" value="Genomic_DNA"/>
</dbReference>
<dbReference type="GO" id="GO:0005930">
    <property type="term" value="C:axoneme"/>
    <property type="evidence" value="ECO:0007669"/>
    <property type="project" value="UniProtKB-SubCell"/>
</dbReference>
<dbReference type="Proteomes" id="UP001190700">
    <property type="component" value="Unassembled WGS sequence"/>
</dbReference>
<evidence type="ECO:0000256" key="4">
    <source>
        <dbReference type="SAM" id="Coils"/>
    </source>
</evidence>
<evidence type="ECO:0000256" key="5">
    <source>
        <dbReference type="SAM" id="MobiDB-lite"/>
    </source>
</evidence>
<protein>
    <submittedName>
        <fullName evidence="6">Uncharacterized protein</fullName>
    </submittedName>
</protein>
<dbReference type="PROSITE" id="PS50096">
    <property type="entry name" value="IQ"/>
    <property type="match status" value="4"/>
</dbReference>
<evidence type="ECO:0000313" key="6">
    <source>
        <dbReference type="EMBL" id="KAK3253648.1"/>
    </source>
</evidence>
<reference evidence="6 7" key="1">
    <citation type="journal article" date="2015" name="Genome Biol. Evol.">
        <title>Comparative Genomics of a Bacterivorous Green Alga Reveals Evolutionary Causalities and Consequences of Phago-Mixotrophic Mode of Nutrition.</title>
        <authorList>
            <person name="Burns J.A."/>
            <person name="Paasch A."/>
            <person name="Narechania A."/>
            <person name="Kim E."/>
        </authorList>
    </citation>
    <scope>NUCLEOTIDE SEQUENCE [LARGE SCALE GENOMIC DNA]</scope>
    <source>
        <strain evidence="6 7">PLY_AMNH</strain>
    </source>
</reference>
<dbReference type="Gene3D" id="1.20.5.190">
    <property type="match status" value="1"/>
</dbReference>